<comment type="caution">
    <text evidence="2">The sequence shown here is derived from an EMBL/GenBank/DDBJ whole genome shotgun (WGS) entry which is preliminary data.</text>
</comment>
<dbReference type="Proteomes" id="UP001176059">
    <property type="component" value="Unassembled WGS sequence"/>
</dbReference>
<feature type="compositionally biased region" description="Basic residues" evidence="1">
    <location>
        <begin position="704"/>
        <end position="719"/>
    </location>
</feature>
<evidence type="ECO:0000256" key="1">
    <source>
        <dbReference type="SAM" id="MobiDB-lite"/>
    </source>
</evidence>
<keyword evidence="3" id="KW-1185">Reference proteome</keyword>
<dbReference type="InterPro" id="IPR032675">
    <property type="entry name" value="LRR_dom_sf"/>
</dbReference>
<gene>
    <name evidence="2" type="ORF">DFJ43DRAFT_1029854</name>
</gene>
<accession>A0AA38JEN1</accession>
<evidence type="ECO:0008006" key="4">
    <source>
        <dbReference type="Google" id="ProtNLM"/>
    </source>
</evidence>
<dbReference type="AlphaFoldDB" id="A0AA38JEN1"/>
<feature type="region of interest" description="Disordered" evidence="1">
    <location>
        <begin position="591"/>
        <end position="732"/>
    </location>
</feature>
<evidence type="ECO:0000313" key="2">
    <source>
        <dbReference type="EMBL" id="KAJ3724963.1"/>
    </source>
</evidence>
<dbReference type="EMBL" id="JANVFO010000048">
    <property type="protein sequence ID" value="KAJ3724963.1"/>
    <property type="molecule type" value="Genomic_DNA"/>
</dbReference>
<proteinExistence type="predicted"/>
<name>A0AA38JEN1_9AGAR</name>
<dbReference type="SUPFAM" id="SSF52047">
    <property type="entry name" value="RNI-like"/>
    <property type="match status" value="1"/>
</dbReference>
<reference evidence="2" key="2">
    <citation type="journal article" date="2023" name="Proc. Natl. Acad. Sci. U.S.A.">
        <title>A global phylogenomic analysis of the shiitake genus Lentinula.</title>
        <authorList>
            <person name="Sierra-Patev S."/>
            <person name="Min B."/>
            <person name="Naranjo-Ortiz M."/>
            <person name="Looney B."/>
            <person name="Konkel Z."/>
            <person name="Slot J.C."/>
            <person name="Sakamoto Y."/>
            <person name="Steenwyk J.L."/>
            <person name="Rokas A."/>
            <person name="Carro J."/>
            <person name="Camarero S."/>
            <person name="Ferreira P."/>
            <person name="Molpeceres G."/>
            <person name="Ruiz-Duenas F.J."/>
            <person name="Serrano A."/>
            <person name="Henrissat B."/>
            <person name="Drula E."/>
            <person name="Hughes K.W."/>
            <person name="Mata J.L."/>
            <person name="Ishikawa N.K."/>
            <person name="Vargas-Isla R."/>
            <person name="Ushijima S."/>
            <person name="Smith C.A."/>
            <person name="Donoghue J."/>
            <person name="Ahrendt S."/>
            <person name="Andreopoulos W."/>
            <person name="He G."/>
            <person name="LaButti K."/>
            <person name="Lipzen A."/>
            <person name="Ng V."/>
            <person name="Riley R."/>
            <person name="Sandor L."/>
            <person name="Barry K."/>
            <person name="Martinez A.T."/>
            <person name="Xiao Y."/>
            <person name="Gibbons J.G."/>
            <person name="Terashima K."/>
            <person name="Grigoriev I.V."/>
            <person name="Hibbett D."/>
        </authorList>
    </citation>
    <scope>NUCLEOTIDE SEQUENCE</scope>
    <source>
        <strain evidence="2">ET3784</strain>
    </source>
</reference>
<dbReference type="Gene3D" id="3.80.10.10">
    <property type="entry name" value="Ribonuclease Inhibitor"/>
    <property type="match status" value="2"/>
</dbReference>
<feature type="compositionally biased region" description="Low complexity" evidence="1">
    <location>
        <begin position="616"/>
        <end position="627"/>
    </location>
</feature>
<feature type="compositionally biased region" description="Polar residues" evidence="1">
    <location>
        <begin position="683"/>
        <end position="703"/>
    </location>
</feature>
<feature type="compositionally biased region" description="Polar residues" evidence="1">
    <location>
        <begin position="628"/>
        <end position="641"/>
    </location>
</feature>
<reference evidence="2" key="1">
    <citation type="submission" date="2022-08" db="EMBL/GenBank/DDBJ databases">
        <authorList>
            <consortium name="DOE Joint Genome Institute"/>
            <person name="Min B."/>
            <person name="Sierra-Patev S."/>
            <person name="Naranjo-Ortiz M."/>
            <person name="Looney B."/>
            <person name="Konkel Z."/>
            <person name="Slot J.C."/>
            <person name="Sakamoto Y."/>
            <person name="Steenwyk J.L."/>
            <person name="Rokas A."/>
            <person name="Carro J."/>
            <person name="Camarero S."/>
            <person name="Ferreira P."/>
            <person name="Molpeceres G."/>
            <person name="Ruiz-duenas F.J."/>
            <person name="Serrano A."/>
            <person name="Henrissat B."/>
            <person name="Drula E."/>
            <person name="Hughes K.W."/>
            <person name="Mata J.L."/>
            <person name="Ishikawa N.K."/>
            <person name="Vargas-Isla R."/>
            <person name="Ushijima S."/>
            <person name="Smith C.A."/>
            <person name="Ahrendt S."/>
            <person name="Andreopoulos W."/>
            <person name="He G."/>
            <person name="LaButti K."/>
            <person name="Lipzen A."/>
            <person name="Ng V."/>
            <person name="Riley R."/>
            <person name="Sandor L."/>
            <person name="Barry K."/>
            <person name="Martinez A.T."/>
            <person name="Xiao Y."/>
            <person name="Gibbons J.G."/>
            <person name="Terashima K."/>
            <person name="Hibbett D.S."/>
            <person name="Grigoriev I.V."/>
        </authorList>
    </citation>
    <scope>NUCLEOTIDE SEQUENCE</scope>
    <source>
        <strain evidence="2">ET3784</strain>
    </source>
</reference>
<protein>
    <recommendedName>
        <fullName evidence="4">RNI-like protein</fullName>
    </recommendedName>
</protein>
<sequence>MERPWDLLPELLLDKLVRTILSTCPSLRLDFLSSFGSRIHSSAARVLFTCLEVEDDCRMFNCSARFQRSCVYPLLSNPSRYSHIVRSLIITNPIHIANQDQNSLDIQASVPLSADEISCLLRCCCNLEDFRWESSLRPPDGICELLSTLNLRLRRFHFNPCQLKSFSRRTVLVKWDAPSLALLSTLPITTLSLSGLSQAGTRAFARMLSDIREDSFLENLDIDLIWLDETICEAITEAGKKIRRLRISTNGTKFNDKGLISIMEACESMEELTLADVQGRISRFMWTKPATFPLALRCLRIHICETGPNHSWAVDHLDSLHAFPLEQLSEICISRRPGLPTIHNRTVIHEDRVDSVVTLKPLPATILERLRGCKRLTKLDCDFWSISISDLKVLLESCPKLENLKICLDAPFAKLLGLASTFATLSRLHTISVSINYEHAPGTPPPTALPDIAMSLSPGSEALILNRKSTLPQMDQMQTQTCLEKDTGDTSFPLLREVKRFARKLPKLELLEWYGKIGRGSWIVKRPIHNSKNSFNVSVNYIPPSISVETWEAIVREDQIQSFFSHNSSWIDKVRPGQDWTGEQAKLMAASLAEEKDEGVETTRRTDRTETRTRRVLSISTSSSSTSDINMPSTPNRNSVSPVDVYSPSTSPLESPTSSRYGYRDLGADSPSRAPDHKRSPSEPITTLQRFEQTRNDSGTTVTRRAKPGRGRGRGRGLRKVSLDEGQKRIVK</sequence>
<feature type="compositionally biased region" description="Basic and acidic residues" evidence="1">
    <location>
        <begin position="721"/>
        <end position="732"/>
    </location>
</feature>
<feature type="compositionally biased region" description="Low complexity" evidence="1">
    <location>
        <begin position="647"/>
        <end position="659"/>
    </location>
</feature>
<feature type="compositionally biased region" description="Basic and acidic residues" evidence="1">
    <location>
        <begin position="599"/>
        <end position="613"/>
    </location>
</feature>
<organism evidence="2 3">
    <name type="scientific">Lentinula guzmanii</name>
    <dbReference type="NCBI Taxonomy" id="2804957"/>
    <lineage>
        <taxon>Eukaryota</taxon>
        <taxon>Fungi</taxon>
        <taxon>Dikarya</taxon>
        <taxon>Basidiomycota</taxon>
        <taxon>Agaricomycotina</taxon>
        <taxon>Agaricomycetes</taxon>
        <taxon>Agaricomycetidae</taxon>
        <taxon>Agaricales</taxon>
        <taxon>Marasmiineae</taxon>
        <taxon>Omphalotaceae</taxon>
        <taxon>Lentinula</taxon>
    </lineage>
</organism>
<evidence type="ECO:0000313" key="3">
    <source>
        <dbReference type="Proteomes" id="UP001176059"/>
    </source>
</evidence>